<dbReference type="InterPro" id="IPR051609">
    <property type="entry name" value="NmrA/Isoflavone_reductase-like"/>
</dbReference>
<protein>
    <recommendedName>
        <fullName evidence="4">NAD(P)-binding domain-containing protein</fullName>
    </recommendedName>
</protein>
<comment type="caution">
    <text evidence="5">The sequence shown here is derived from an EMBL/GenBank/DDBJ whole genome shotgun (WGS) entry which is preliminary data.</text>
</comment>
<comment type="similarity">
    <text evidence="1">Belongs to the NmrA-type oxidoreductase family. Isoflavone reductase subfamily.</text>
</comment>
<evidence type="ECO:0000313" key="6">
    <source>
        <dbReference type="Proteomes" id="UP000699042"/>
    </source>
</evidence>
<keyword evidence="2" id="KW-0521">NADP</keyword>
<accession>A0A9P7R2U5</accession>
<organism evidence="5 6">
    <name type="scientific">Colletotrichum scovillei</name>
    <dbReference type="NCBI Taxonomy" id="1209932"/>
    <lineage>
        <taxon>Eukaryota</taxon>
        <taxon>Fungi</taxon>
        <taxon>Dikarya</taxon>
        <taxon>Ascomycota</taxon>
        <taxon>Pezizomycotina</taxon>
        <taxon>Sordariomycetes</taxon>
        <taxon>Hypocreomycetidae</taxon>
        <taxon>Glomerellales</taxon>
        <taxon>Glomerellaceae</taxon>
        <taxon>Colletotrichum</taxon>
        <taxon>Colletotrichum acutatum species complex</taxon>
    </lineage>
</organism>
<dbReference type="GO" id="GO:0016491">
    <property type="term" value="F:oxidoreductase activity"/>
    <property type="evidence" value="ECO:0007669"/>
    <property type="project" value="UniProtKB-KW"/>
</dbReference>
<dbReference type="Gene3D" id="3.90.25.10">
    <property type="entry name" value="UDP-galactose 4-epimerase, domain 1"/>
    <property type="match status" value="1"/>
</dbReference>
<dbReference type="InterPro" id="IPR036291">
    <property type="entry name" value="NAD(P)-bd_dom_sf"/>
</dbReference>
<dbReference type="OrthoDB" id="9974981at2759"/>
<dbReference type="AlphaFoldDB" id="A0A9P7R2U5"/>
<dbReference type="CDD" id="cd05259">
    <property type="entry name" value="PCBER_SDR_a"/>
    <property type="match status" value="1"/>
</dbReference>
<name>A0A9P7R2U5_9PEZI</name>
<dbReference type="InterPro" id="IPR045312">
    <property type="entry name" value="PCBER-like"/>
</dbReference>
<evidence type="ECO:0000259" key="4">
    <source>
        <dbReference type="Pfam" id="PF13460"/>
    </source>
</evidence>
<dbReference type="PANTHER" id="PTHR47706">
    <property type="entry name" value="NMRA-LIKE FAMILY PROTEIN"/>
    <property type="match status" value="1"/>
</dbReference>
<dbReference type="PANTHER" id="PTHR47706:SF1">
    <property type="entry name" value="CIPA-LIKE, PUTATIVE (AFU_ORTHOLOGUE AFUA_1G12460)-RELATED"/>
    <property type="match status" value="1"/>
</dbReference>
<evidence type="ECO:0000313" key="5">
    <source>
        <dbReference type="EMBL" id="KAG7048497.1"/>
    </source>
</evidence>
<evidence type="ECO:0000256" key="3">
    <source>
        <dbReference type="ARBA" id="ARBA00023002"/>
    </source>
</evidence>
<dbReference type="SUPFAM" id="SSF51735">
    <property type="entry name" value="NAD(P)-binding Rossmann-fold domains"/>
    <property type="match status" value="1"/>
</dbReference>
<dbReference type="Gene3D" id="3.40.50.720">
    <property type="entry name" value="NAD(P)-binding Rossmann-like Domain"/>
    <property type="match status" value="1"/>
</dbReference>
<keyword evidence="6" id="KW-1185">Reference proteome</keyword>
<proteinExistence type="inferred from homology"/>
<sequence>MRVATNTKRPIHNDSRRQNHLSTPYLEHVLDHPLQITKMSSFKNVALLGKGLLGSAITTELANAGFNVTIFGRAESAPGDLPAGVHFKTIDYSSVDTIATAVKRQDVIVSTLSKGGLFIQRTIIDGAIKAGVKRYIPSDWGSFTTDSKAAAELTVMMKPFTDTQNYLKEKVGEIEHTIFSVGGFTDLIVKFPIAFDYANKTAAVTNGGHARFASTSLAGIGKAVAGALKNPEATKNRNLKIQEFEVSQAQLLALAKKYSPPGTEWKETELDGEAELEKNLKAAQEDPTNEFAIFGLIKAALLSGRYKSSYDKLDNELVGLPILTEKDLEAKFAAVYSS</sequence>
<dbReference type="Proteomes" id="UP000699042">
    <property type="component" value="Unassembled WGS sequence"/>
</dbReference>
<feature type="domain" description="NAD(P)-binding" evidence="4">
    <location>
        <begin position="50"/>
        <end position="231"/>
    </location>
</feature>
<keyword evidence="3" id="KW-0560">Oxidoreductase</keyword>
<dbReference type="EMBL" id="JAESDN010000006">
    <property type="protein sequence ID" value="KAG7048497.1"/>
    <property type="molecule type" value="Genomic_DNA"/>
</dbReference>
<gene>
    <name evidence="5" type="ORF">JMJ77_014134</name>
</gene>
<evidence type="ECO:0000256" key="2">
    <source>
        <dbReference type="ARBA" id="ARBA00022857"/>
    </source>
</evidence>
<reference evidence="5" key="1">
    <citation type="submission" date="2021-05" db="EMBL/GenBank/DDBJ databases">
        <title>Comparative genomics of three Colletotrichum scovillei strains and genetic complementation revealed genes involved fungal growth and virulence on chili pepper.</title>
        <authorList>
            <person name="Hsieh D.-K."/>
            <person name="Chuang S.-C."/>
            <person name="Chen C.-Y."/>
            <person name="Chao Y.-T."/>
            <person name="Lu M.-Y.J."/>
            <person name="Lee M.-H."/>
            <person name="Shih M.-C."/>
        </authorList>
    </citation>
    <scope>NUCLEOTIDE SEQUENCE</scope>
    <source>
        <strain evidence="5">Coll-153</strain>
    </source>
</reference>
<dbReference type="InterPro" id="IPR016040">
    <property type="entry name" value="NAD(P)-bd_dom"/>
</dbReference>
<evidence type="ECO:0000256" key="1">
    <source>
        <dbReference type="ARBA" id="ARBA00005725"/>
    </source>
</evidence>
<dbReference type="Pfam" id="PF13460">
    <property type="entry name" value="NAD_binding_10"/>
    <property type="match status" value="1"/>
</dbReference>